<dbReference type="Proteomes" id="UP000663852">
    <property type="component" value="Unassembled WGS sequence"/>
</dbReference>
<dbReference type="OrthoDB" id="3182339at2759"/>
<feature type="domain" description="DUF6606" evidence="1">
    <location>
        <begin position="10"/>
        <end position="279"/>
    </location>
</feature>
<dbReference type="EMBL" id="CAJNOJ010000490">
    <property type="protein sequence ID" value="CAF1466557.1"/>
    <property type="molecule type" value="Genomic_DNA"/>
</dbReference>
<dbReference type="AlphaFoldDB" id="A0A816CF28"/>
<evidence type="ECO:0000313" key="2">
    <source>
        <dbReference type="EMBL" id="CAF1466557.1"/>
    </source>
</evidence>
<name>A0A816CF28_ADIRI</name>
<proteinExistence type="predicted"/>
<dbReference type="EMBL" id="CAJNOR010007634">
    <property type="protein sequence ID" value="CAF1620760.1"/>
    <property type="molecule type" value="Genomic_DNA"/>
</dbReference>
<reference evidence="3" key="1">
    <citation type="submission" date="2021-02" db="EMBL/GenBank/DDBJ databases">
        <authorList>
            <person name="Nowell W R."/>
        </authorList>
    </citation>
    <scope>NUCLEOTIDE SEQUENCE</scope>
</reference>
<evidence type="ECO:0000313" key="4">
    <source>
        <dbReference type="Proteomes" id="UP000663828"/>
    </source>
</evidence>
<dbReference type="Proteomes" id="UP000663828">
    <property type="component" value="Unassembled WGS sequence"/>
</dbReference>
<keyword evidence="4" id="KW-1185">Reference proteome</keyword>
<dbReference type="Pfam" id="PF20255">
    <property type="entry name" value="DUF6606"/>
    <property type="match status" value="1"/>
</dbReference>
<protein>
    <recommendedName>
        <fullName evidence="1">DUF6606 domain-containing protein</fullName>
    </recommendedName>
</protein>
<sequence>MNSQEVDESILNHLFLPHGLSSSASSDHLIQSDHQNEYKLLQCMNDYWKSLDENNQLPIFSTLKTCTERWSTIQNTKKCSISVLQSIIQNLSPGDFLPLYFYAQNAAILIEIDENSPDQPLISSWQVLLPTNVITSSLEPHVSCFPVPTFRLPDRCQLSSTVHCELLSEFMNNTIEYTKSHKASYTFDETREVPISHYVCQWWTTHFQGVQIDNDTNASVSFKKKHRDQIRYKNSAYPFRRSGLWMAVKVVFENILTKRMGTLGHIVYKLIITDFLTNYIHTRKDRRNSSRSTDVLVHCLRKIVRRLNKIDVLLLSVDSSNINPWIQNTIERIKQKVNSLTPNSDWQEAIEKVDTKEAQQFQLNSRQFEIYQHPCRKLKAYLEKRSSTYFKSILL</sequence>
<dbReference type="InterPro" id="IPR046541">
    <property type="entry name" value="DUF6606"/>
</dbReference>
<evidence type="ECO:0000313" key="3">
    <source>
        <dbReference type="EMBL" id="CAF1620760.1"/>
    </source>
</evidence>
<gene>
    <name evidence="2" type="ORF">EDS130_LOCUS40501</name>
    <name evidence="3" type="ORF">XAT740_LOCUS50212</name>
</gene>
<organism evidence="3 4">
    <name type="scientific">Adineta ricciae</name>
    <name type="common">Rotifer</name>
    <dbReference type="NCBI Taxonomy" id="249248"/>
    <lineage>
        <taxon>Eukaryota</taxon>
        <taxon>Metazoa</taxon>
        <taxon>Spiralia</taxon>
        <taxon>Gnathifera</taxon>
        <taxon>Rotifera</taxon>
        <taxon>Eurotatoria</taxon>
        <taxon>Bdelloidea</taxon>
        <taxon>Adinetida</taxon>
        <taxon>Adinetidae</taxon>
        <taxon>Adineta</taxon>
    </lineage>
</organism>
<accession>A0A816CF28</accession>
<evidence type="ECO:0000259" key="1">
    <source>
        <dbReference type="Pfam" id="PF20255"/>
    </source>
</evidence>
<comment type="caution">
    <text evidence="3">The sequence shown here is derived from an EMBL/GenBank/DDBJ whole genome shotgun (WGS) entry which is preliminary data.</text>
</comment>